<dbReference type="HOGENOM" id="CLU_079876_0_0_9"/>
<sequence length="308" mass="35464">MKIGFPKGLLYCNYYPFFNSFFSELGCSIVTSPDTNKEILNLGVKYCIDEACLPIKIFHGHVAYLKDKCDYMFIPRLMSISSNESICPKFCGLPEMIKNSIPDFPDMISYPIYMDTEKNFMKFIKKCGHLFTMNNFKIQKAYLKGKSAQADFLSKNKIHKVHNIKVALAGHPYNIFDSYTNLNLIKKLDELNIGILTEKDIDENLINKQMKTLFKKPFWTFARKSYGFSTFCAKNNLVNGIIYVSSFACGIDSVVLELIKKELSNFPILVLKIDEQTGEAGFNTRLEAFSDMLERRYNFNENNISQPR</sequence>
<dbReference type="AlphaFoldDB" id="Q97GE2"/>
<evidence type="ECO:0000259" key="1">
    <source>
        <dbReference type="Pfam" id="PF09989"/>
    </source>
</evidence>
<feature type="domain" description="DUF2229" evidence="1">
    <location>
        <begin position="2"/>
        <end position="199"/>
    </location>
</feature>
<dbReference type="EMBL" id="AE001437">
    <property type="protein sequence ID" value="AAK80380.1"/>
    <property type="molecule type" value="Genomic_DNA"/>
</dbReference>
<organism evidence="2 3">
    <name type="scientific">Clostridium acetobutylicum (strain ATCC 824 / DSM 792 / JCM 1419 / IAM 19013 / LMG 5710 / NBRC 13948 / NRRL B-527 / VKM B-1787 / 2291 / W)</name>
    <dbReference type="NCBI Taxonomy" id="272562"/>
    <lineage>
        <taxon>Bacteria</taxon>
        <taxon>Bacillati</taxon>
        <taxon>Bacillota</taxon>
        <taxon>Clostridia</taxon>
        <taxon>Eubacteriales</taxon>
        <taxon>Clostridiaceae</taxon>
        <taxon>Clostridium</taxon>
    </lineage>
</organism>
<dbReference type="Gene3D" id="3.40.50.11900">
    <property type="match status" value="1"/>
</dbReference>
<dbReference type="STRING" id="272562.CA_C2426"/>
<reference evidence="2 3" key="1">
    <citation type="journal article" date="2001" name="J. Bacteriol.">
        <title>Genome sequence and comparative analysis of the solvent-producing bacterium Clostridium acetobutylicum.</title>
        <authorList>
            <person name="Nolling J."/>
            <person name="Breton G."/>
            <person name="Omelchenko M.V."/>
            <person name="Makarova K.S."/>
            <person name="Zeng Q."/>
            <person name="Gibson R."/>
            <person name="Lee H.M."/>
            <person name="Dubois J."/>
            <person name="Qiu D."/>
            <person name="Hitti J."/>
            <person name="Wolf Y.I."/>
            <person name="Tatusov R.L."/>
            <person name="Sabathe F."/>
            <person name="Doucette-Stamm L."/>
            <person name="Soucaille P."/>
            <person name="Daly M.J."/>
            <person name="Bennett G.N."/>
            <person name="Koonin E.V."/>
            <person name="Smith D.R."/>
        </authorList>
    </citation>
    <scope>NUCLEOTIDE SEQUENCE [LARGE SCALE GENOMIC DNA]</scope>
    <source>
        <strain evidence="3">ATCC 824 / DSM 792 / JCM 1419 / LMG 5710 / VKM B-1787</strain>
    </source>
</reference>
<dbReference type="InterPro" id="IPR018709">
    <property type="entry name" value="CoA_activase_DUF2229"/>
</dbReference>
<dbReference type="PIR" id="A97199">
    <property type="entry name" value="A97199"/>
</dbReference>
<evidence type="ECO:0000313" key="3">
    <source>
        <dbReference type="Proteomes" id="UP000000814"/>
    </source>
</evidence>
<proteinExistence type="predicted"/>
<keyword evidence="3" id="KW-1185">Reference proteome</keyword>
<dbReference type="Proteomes" id="UP000000814">
    <property type="component" value="Chromosome"/>
</dbReference>
<dbReference type="InterPro" id="IPR051805">
    <property type="entry name" value="Dehydratase_Activator_Redct"/>
</dbReference>
<dbReference type="PATRIC" id="fig|272562.8.peg.2622"/>
<dbReference type="RefSeq" id="WP_010965721.1">
    <property type="nucleotide sequence ID" value="NC_003030.1"/>
</dbReference>
<accession>Q97GE2</accession>
<protein>
    <submittedName>
        <fullName evidence="2">Uncharacterized conserved protein</fullName>
    </submittedName>
</protein>
<dbReference type="Pfam" id="PF09989">
    <property type="entry name" value="DUF2229"/>
    <property type="match status" value="1"/>
</dbReference>
<dbReference type="PANTHER" id="PTHR32329">
    <property type="entry name" value="BIFUNCTIONAL PROTEIN [INCLUDES 2-HYDROXYACYL-COA DEHYDRATASE (N-TER) AND ITS ACTIVATOR DOMAIN (C_TERM)-RELATED"/>
    <property type="match status" value="1"/>
</dbReference>
<evidence type="ECO:0000313" key="2">
    <source>
        <dbReference type="EMBL" id="AAK80380.1"/>
    </source>
</evidence>
<dbReference type="PANTHER" id="PTHR32329:SF2">
    <property type="entry name" value="BIFUNCTIONAL PROTEIN [INCLUDES 2-HYDROXYACYL-COA DEHYDRATASE (N-TER) AND ITS ACTIVATOR DOMAIN (C_TERM)"/>
    <property type="match status" value="1"/>
</dbReference>
<dbReference type="eggNOG" id="COG3580">
    <property type="taxonomic scope" value="Bacteria"/>
</dbReference>
<name>Q97GE2_CLOAB</name>
<dbReference type="OrthoDB" id="9780120at2"/>
<gene>
    <name evidence="2" type="ordered locus">CA_C2426</name>
</gene>
<dbReference type="GeneID" id="44998904"/>
<dbReference type="KEGG" id="cac:CA_C2426"/>